<evidence type="ECO:0000313" key="2">
    <source>
        <dbReference type="Proteomes" id="UP000239757"/>
    </source>
</evidence>
<dbReference type="Proteomes" id="UP000239757">
    <property type="component" value="Unassembled WGS sequence"/>
</dbReference>
<dbReference type="AlphaFoldDB" id="A0A2P5XIC3"/>
<organism evidence="1 2">
    <name type="scientific">Gossypium barbadense</name>
    <name type="common">Sea Island cotton</name>
    <name type="synonym">Hibiscus barbadensis</name>
    <dbReference type="NCBI Taxonomy" id="3634"/>
    <lineage>
        <taxon>Eukaryota</taxon>
        <taxon>Viridiplantae</taxon>
        <taxon>Streptophyta</taxon>
        <taxon>Embryophyta</taxon>
        <taxon>Tracheophyta</taxon>
        <taxon>Spermatophyta</taxon>
        <taxon>Magnoliopsida</taxon>
        <taxon>eudicotyledons</taxon>
        <taxon>Gunneridae</taxon>
        <taxon>Pentapetalae</taxon>
        <taxon>rosids</taxon>
        <taxon>malvids</taxon>
        <taxon>Malvales</taxon>
        <taxon>Malvaceae</taxon>
        <taxon>Malvoideae</taxon>
        <taxon>Gossypium</taxon>
    </lineage>
</organism>
<protein>
    <submittedName>
        <fullName evidence="1">Uncharacterized protein</fullName>
    </submittedName>
</protein>
<sequence length="137" mass="14953">MACKTVCCTFPLTTYKEKTSLDVPLLDVAMNASTLQEYLKQQNKWANLETSNAIPKEMNASFMGFVLRSANEGISQKRVGNSKWPKQKRSSSPLPLLAVTLKGGSTVNKIEGVAATTAEITTREAFGDFFPTMVVEG</sequence>
<dbReference type="OrthoDB" id="10425789at2759"/>
<reference evidence="1 2" key="1">
    <citation type="submission" date="2015-01" db="EMBL/GenBank/DDBJ databases">
        <title>Genome of allotetraploid Gossypium barbadense reveals genomic plasticity and fiber elongation in cotton evolution.</title>
        <authorList>
            <person name="Chen X."/>
            <person name="Liu X."/>
            <person name="Zhao B."/>
            <person name="Zheng H."/>
            <person name="Hu Y."/>
            <person name="Lu G."/>
            <person name="Yang C."/>
            <person name="Chen J."/>
            <person name="Shan C."/>
            <person name="Zhang L."/>
            <person name="Zhou Y."/>
            <person name="Wang L."/>
            <person name="Guo W."/>
            <person name="Bai Y."/>
            <person name="Ruan J."/>
            <person name="Shangguan X."/>
            <person name="Mao Y."/>
            <person name="Jiang J."/>
            <person name="Zhu Y."/>
            <person name="Lei J."/>
            <person name="Kang H."/>
            <person name="Chen S."/>
            <person name="He X."/>
            <person name="Wang R."/>
            <person name="Wang Y."/>
            <person name="Chen J."/>
            <person name="Wang L."/>
            <person name="Yu S."/>
            <person name="Wang B."/>
            <person name="Wei J."/>
            <person name="Song S."/>
            <person name="Lu X."/>
            <person name="Gao Z."/>
            <person name="Gu W."/>
            <person name="Deng X."/>
            <person name="Ma D."/>
            <person name="Wang S."/>
            <person name="Liang W."/>
            <person name="Fang L."/>
            <person name="Cai C."/>
            <person name="Zhu X."/>
            <person name="Zhou B."/>
            <person name="Zhang Y."/>
            <person name="Chen Z."/>
            <person name="Xu S."/>
            <person name="Zhu R."/>
            <person name="Wang S."/>
            <person name="Zhang T."/>
            <person name="Zhao G."/>
        </authorList>
    </citation>
    <scope>NUCLEOTIDE SEQUENCE [LARGE SCALE GENOMIC DNA]</scope>
    <source>
        <strain evidence="2">cv. Xinhai21</strain>
        <tissue evidence="1">Leaf</tissue>
    </source>
</reference>
<gene>
    <name evidence="1" type="ORF">GOBAR_AA17569</name>
</gene>
<dbReference type="EMBL" id="KZ664810">
    <property type="protein sequence ID" value="PPS03098.1"/>
    <property type="molecule type" value="Genomic_DNA"/>
</dbReference>
<evidence type="ECO:0000313" key="1">
    <source>
        <dbReference type="EMBL" id="PPS03098.1"/>
    </source>
</evidence>
<accession>A0A2P5XIC3</accession>
<name>A0A2P5XIC3_GOSBA</name>
<proteinExistence type="predicted"/>